<name>A0A7Y8KNV6_9PSED</name>
<dbReference type="EMBL" id="JACAQV010000010">
    <property type="protein sequence ID" value="NWF07942.1"/>
    <property type="molecule type" value="Genomic_DNA"/>
</dbReference>
<dbReference type="AlphaFoldDB" id="A0A7Y8KNV6"/>
<reference evidence="1 2" key="1">
    <citation type="submission" date="2020-04" db="EMBL/GenBank/DDBJ databases">
        <title>Molecular characterization of pseudomonads from Agaricus bisporus reveal novel blotch 2 pathogens in Western Europe.</title>
        <authorList>
            <person name="Taparia T."/>
            <person name="Krijger M."/>
            <person name="Haynes E."/>
            <person name="Elpinstone J.G."/>
            <person name="Noble R."/>
            <person name="Van Der Wolf J."/>
        </authorList>
    </citation>
    <scope>NUCLEOTIDE SEQUENCE [LARGE SCALE GENOMIC DNA]</scope>
    <source>
        <strain evidence="1 2">IPO3765</strain>
    </source>
</reference>
<dbReference type="Proteomes" id="UP000561369">
    <property type="component" value="Unassembled WGS sequence"/>
</dbReference>
<comment type="caution">
    <text evidence="1">The sequence shown here is derived from an EMBL/GenBank/DDBJ whole genome shotgun (WGS) entry which is preliminary data.</text>
</comment>
<gene>
    <name evidence="1" type="ORF">HX810_09730</name>
</gene>
<proteinExistence type="predicted"/>
<evidence type="ECO:0000313" key="2">
    <source>
        <dbReference type="Proteomes" id="UP000561369"/>
    </source>
</evidence>
<protein>
    <recommendedName>
        <fullName evidence="3">Phage protein</fullName>
    </recommendedName>
</protein>
<dbReference type="RefSeq" id="WP_177024011.1">
    <property type="nucleotide sequence ID" value="NZ_JACAQV010000010.1"/>
</dbReference>
<evidence type="ECO:0000313" key="1">
    <source>
        <dbReference type="EMBL" id="NWF07942.1"/>
    </source>
</evidence>
<sequence length="174" mass="19048">MSELTTLHDAITRIISERMPSVLHVEQFPELGAEVKTPALLYGITDMTLGADRGEGKTALVGRFQSCILIEADRPKASLQAAILAAQLAAVLKDQLWDEDFVTGPPEQIHAQPEAPTLELEQFVIWSVQWIQNFEVGELVWPWPDEPPGSLVFGISPDIGPGSEHNYVAPGDIP</sequence>
<organism evidence="1 2">
    <name type="scientific">Pseudomonas salomonii</name>
    <dbReference type="NCBI Taxonomy" id="191391"/>
    <lineage>
        <taxon>Bacteria</taxon>
        <taxon>Pseudomonadati</taxon>
        <taxon>Pseudomonadota</taxon>
        <taxon>Gammaproteobacteria</taxon>
        <taxon>Pseudomonadales</taxon>
        <taxon>Pseudomonadaceae</taxon>
        <taxon>Pseudomonas</taxon>
    </lineage>
</organism>
<evidence type="ECO:0008006" key="3">
    <source>
        <dbReference type="Google" id="ProtNLM"/>
    </source>
</evidence>
<accession>A0A7Y8KNV6</accession>